<organism evidence="2 3">
    <name type="scientific">Azotobacter bryophylli</name>
    <dbReference type="NCBI Taxonomy" id="1986537"/>
    <lineage>
        <taxon>Bacteria</taxon>
        <taxon>Pseudomonadati</taxon>
        <taxon>Pseudomonadota</taxon>
        <taxon>Gammaproteobacteria</taxon>
        <taxon>Pseudomonadales</taxon>
        <taxon>Pseudomonadaceae</taxon>
        <taxon>Azotobacter</taxon>
    </lineage>
</organism>
<keyword evidence="1" id="KW-0472">Membrane</keyword>
<reference evidence="3" key="1">
    <citation type="journal article" date="2019" name="Int. J. Syst. Evol. Microbiol.">
        <title>The Global Catalogue of Microorganisms (GCM) 10K type strain sequencing project: providing services to taxonomists for standard genome sequencing and annotation.</title>
        <authorList>
            <consortium name="The Broad Institute Genomics Platform"/>
            <consortium name="The Broad Institute Genome Sequencing Center for Infectious Disease"/>
            <person name="Wu L."/>
            <person name="Ma J."/>
        </authorList>
    </citation>
    <scope>NUCLEOTIDE SEQUENCE [LARGE SCALE GENOMIC DNA]</scope>
    <source>
        <strain evidence="3">KCTC 62195</strain>
    </source>
</reference>
<protein>
    <recommendedName>
        <fullName evidence="4">MFS transporter</fullName>
    </recommendedName>
</protein>
<evidence type="ECO:0000256" key="1">
    <source>
        <dbReference type="SAM" id="Phobius"/>
    </source>
</evidence>
<feature type="transmembrane region" description="Helical" evidence="1">
    <location>
        <begin position="52"/>
        <end position="70"/>
    </location>
</feature>
<evidence type="ECO:0000313" key="3">
    <source>
        <dbReference type="Proteomes" id="UP001595457"/>
    </source>
</evidence>
<proteinExistence type="predicted"/>
<keyword evidence="3" id="KW-1185">Reference proteome</keyword>
<dbReference type="RefSeq" id="WP_377813471.1">
    <property type="nucleotide sequence ID" value="NZ_JBHRSJ010000012.1"/>
</dbReference>
<accession>A0ABV7ASZ7</accession>
<name>A0ABV7ASZ7_9GAMM</name>
<evidence type="ECO:0008006" key="4">
    <source>
        <dbReference type="Google" id="ProtNLM"/>
    </source>
</evidence>
<dbReference type="Proteomes" id="UP001595457">
    <property type="component" value="Unassembled WGS sequence"/>
</dbReference>
<feature type="transmembrane region" description="Helical" evidence="1">
    <location>
        <begin position="77"/>
        <end position="96"/>
    </location>
</feature>
<evidence type="ECO:0000313" key="2">
    <source>
        <dbReference type="EMBL" id="MFC2971857.1"/>
    </source>
</evidence>
<comment type="caution">
    <text evidence="2">The sequence shown here is derived from an EMBL/GenBank/DDBJ whole genome shotgun (WGS) entry which is preliminary data.</text>
</comment>
<keyword evidence="1" id="KW-1133">Transmembrane helix</keyword>
<sequence length="97" mass="10336">MQVESFFEWLGEALGALIRFVVEALGGVFDAIARAGSGFLEGLSRTLGMNPSLLGIIALIVGLSLLVAGVRALLRRAFVGGLIQLLLGLWLLSWLIQ</sequence>
<dbReference type="EMBL" id="JBHRSJ010000012">
    <property type="protein sequence ID" value="MFC2971857.1"/>
    <property type="molecule type" value="Genomic_DNA"/>
</dbReference>
<keyword evidence="1" id="KW-0812">Transmembrane</keyword>
<gene>
    <name evidence="2" type="ORF">ACFOJE_06480</name>
</gene>